<evidence type="ECO:0008006" key="5">
    <source>
        <dbReference type="Google" id="ProtNLM"/>
    </source>
</evidence>
<evidence type="ECO:0000256" key="1">
    <source>
        <dbReference type="SAM" id="Phobius"/>
    </source>
</evidence>
<evidence type="ECO:0000313" key="4">
    <source>
        <dbReference type="Proteomes" id="UP000316649"/>
    </source>
</evidence>
<dbReference type="AlphaFoldDB" id="A0A557SM54"/>
<proteinExistence type="predicted"/>
<evidence type="ECO:0000256" key="2">
    <source>
        <dbReference type="SAM" id="SignalP"/>
    </source>
</evidence>
<keyword evidence="4" id="KW-1185">Reference proteome</keyword>
<dbReference type="EMBL" id="VMNH01000003">
    <property type="protein sequence ID" value="TVO78430.1"/>
    <property type="molecule type" value="Genomic_DNA"/>
</dbReference>
<comment type="caution">
    <text evidence="3">The sequence shown here is derived from an EMBL/GenBank/DDBJ whole genome shotgun (WGS) entry which is preliminary data.</text>
</comment>
<dbReference type="OrthoDB" id="7068810at2"/>
<gene>
    <name evidence="3" type="ORF">FHP88_01820</name>
</gene>
<evidence type="ECO:0000313" key="3">
    <source>
        <dbReference type="EMBL" id="TVO78430.1"/>
    </source>
</evidence>
<keyword evidence="1" id="KW-1133">Transmembrane helix</keyword>
<feature type="transmembrane region" description="Helical" evidence="1">
    <location>
        <begin position="161"/>
        <end position="178"/>
    </location>
</feature>
<organism evidence="3 4">
    <name type="scientific">Sedimenticola selenatireducens</name>
    <dbReference type="NCBI Taxonomy" id="191960"/>
    <lineage>
        <taxon>Bacteria</taxon>
        <taxon>Pseudomonadati</taxon>
        <taxon>Pseudomonadota</taxon>
        <taxon>Gammaproteobacteria</taxon>
        <taxon>Chromatiales</taxon>
        <taxon>Sedimenticolaceae</taxon>
        <taxon>Sedimenticola</taxon>
    </lineage>
</organism>
<dbReference type="Proteomes" id="UP000316649">
    <property type="component" value="Unassembled WGS sequence"/>
</dbReference>
<feature type="chain" id="PRO_5022078752" description="Tetratricopeptide repeat protein" evidence="2">
    <location>
        <begin position="20"/>
        <end position="187"/>
    </location>
</feature>
<dbReference type="RefSeq" id="WP_144357275.1">
    <property type="nucleotide sequence ID" value="NZ_VMNH01000003.1"/>
</dbReference>
<keyword evidence="2" id="KW-0732">Signal</keyword>
<keyword evidence="1" id="KW-0812">Transmembrane</keyword>
<name>A0A557SM54_9GAMM</name>
<feature type="signal peptide" evidence="2">
    <location>
        <begin position="1"/>
        <end position="19"/>
    </location>
</feature>
<protein>
    <recommendedName>
        <fullName evidence="5">Tetratricopeptide repeat protein</fullName>
    </recommendedName>
</protein>
<keyword evidence="1" id="KW-0472">Membrane</keyword>
<reference evidence="3 4" key="1">
    <citation type="submission" date="2019-07" db="EMBL/GenBank/DDBJ databases">
        <title>The pathways for chlorine oxyanion respiration interact through the shared metabolite chlorate.</title>
        <authorList>
            <person name="Barnum T.P."/>
            <person name="Cheng Y."/>
            <person name="Hill K.A."/>
            <person name="Lucas L.N."/>
            <person name="Carlson H.K."/>
            <person name="Coates J.D."/>
        </authorList>
    </citation>
    <scope>NUCLEOTIDE SEQUENCE [LARGE SCALE GENOMIC DNA]</scope>
    <source>
        <strain evidence="3 4">BK-1</strain>
    </source>
</reference>
<accession>A0A557SM54</accession>
<sequence length="187" mass="21418">MKKLALLCAFMVLSFPLHAGFLSGFFSSAAANIVTSDSSGGVQQDDLKKINSYLWDMVKNEKYIQDYAFYTELLEQSNNPSYLDTVAHVYFNNGEKDKAKELYETRVLPYKRYDQAYVNQYRIFAELDEKDTIDYARIYEDAKEYSESKNAAQSDSGSSDLVFWLILMALLVNAYISYKTARKASVI</sequence>